<dbReference type="SUPFAM" id="SSF48452">
    <property type="entry name" value="TPR-like"/>
    <property type="match status" value="1"/>
</dbReference>
<gene>
    <name evidence="2" type="ORF">g.16663</name>
</gene>
<dbReference type="EMBL" id="GEDC01028060">
    <property type="protein sequence ID" value="JAS09238.1"/>
    <property type="molecule type" value="Transcribed_RNA"/>
</dbReference>
<keyword evidence="1" id="KW-0802">TPR repeat</keyword>
<dbReference type="PROSITE" id="PS50005">
    <property type="entry name" value="TPR"/>
    <property type="match status" value="1"/>
</dbReference>
<dbReference type="PANTHER" id="PTHR21391:SF0">
    <property type="entry name" value="AT04489P-RELATED"/>
    <property type="match status" value="1"/>
</dbReference>
<organism evidence="2">
    <name type="scientific">Clastoptera arizonana</name>
    <name type="common">Arizona spittle bug</name>
    <dbReference type="NCBI Taxonomy" id="38151"/>
    <lineage>
        <taxon>Eukaryota</taxon>
        <taxon>Metazoa</taxon>
        <taxon>Ecdysozoa</taxon>
        <taxon>Arthropoda</taxon>
        <taxon>Hexapoda</taxon>
        <taxon>Insecta</taxon>
        <taxon>Pterygota</taxon>
        <taxon>Neoptera</taxon>
        <taxon>Paraneoptera</taxon>
        <taxon>Hemiptera</taxon>
        <taxon>Auchenorrhyncha</taxon>
        <taxon>Cercopoidea</taxon>
        <taxon>Clastopteridae</taxon>
        <taxon>Clastoptera</taxon>
    </lineage>
</organism>
<evidence type="ECO:0000256" key="1">
    <source>
        <dbReference type="PROSITE-ProRule" id="PRU00339"/>
    </source>
</evidence>
<reference evidence="2" key="1">
    <citation type="submission" date="2015-12" db="EMBL/GenBank/DDBJ databases">
        <title>De novo transcriptome assembly of four potential Pierce s Disease insect vectors from Arizona vineyards.</title>
        <authorList>
            <person name="Tassone E.E."/>
        </authorList>
    </citation>
    <scope>NUCLEOTIDE SEQUENCE</scope>
</reference>
<dbReference type="PANTHER" id="PTHR21391">
    <property type="entry name" value="AT04489P-RELATED"/>
    <property type="match status" value="1"/>
</dbReference>
<proteinExistence type="predicted"/>
<protein>
    <submittedName>
        <fullName evidence="2">Uncharacterized protein</fullName>
    </submittedName>
</protein>
<dbReference type="Gene3D" id="1.25.40.10">
    <property type="entry name" value="Tetratricopeptide repeat domain"/>
    <property type="match status" value="1"/>
</dbReference>
<dbReference type="InterPro" id="IPR011990">
    <property type="entry name" value="TPR-like_helical_dom_sf"/>
</dbReference>
<evidence type="ECO:0000313" key="2">
    <source>
        <dbReference type="EMBL" id="JAS09238.1"/>
    </source>
</evidence>
<dbReference type="SMART" id="SM00028">
    <property type="entry name" value="TPR"/>
    <property type="match status" value="2"/>
</dbReference>
<dbReference type="AlphaFoldDB" id="A0A1B6C6V0"/>
<sequence length="540" mass="62493">MALAAAKEAKRKNEELFFNFNMNSSIGYRSACFGKYNDAIKYFDKALEIADDDKVLPLIIARCKALSRLEKNDLAYIDAKLARTNKPDNILALENSAYILYKKSNFEDSIVFYYQGLKKRRKPEYFCNGVKVGDETIQVCIGRKSGVLFDQNHLRRTVIDICFRDLKSHFGSERDISRKKDSLMTRSPVYVLKHMEPSLSKKIVDTQKYGNLLSKNGASKVFINLIKQAEAARKDLDIQKCLHFIERASSFIKNQPNCFFNNEQKRNMFETIFILTGQLYFDMKSFIPWLTEYENEQRILLMLGLNNKKDQRQEIMEKTIPPKNLSTKKYQENVESKLEMSVENLERTYLYHELSWCLLIKKQYEKARKAALSGYRIAKRINNKIWCINNAFLIARVDINQTNLDDAKMALTEALNSAKQSGLNGCFSFFKKILELIDLPHIFDFEEPSIELKKINDINNFMPSHMRSEATNLIGKLFFNTNALSVLSAPLPQKDADKSNHKKLKINAKAKRQTLMHSVSTTKYKSILEGNKSFIEGNKY</sequence>
<accession>A0A1B6C6V0</accession>
<dbReference type="InterPro" id="IPR019734">
    <property type="entry name" value="TPR_rpt"/>
</dbReference>
<name>A0A1B6C6V0_9HEMI</name>
<feature type="repeat" description="TPR" evidence="1">
    <location>
        <begin position="20"/>
        <end position="53"/>
    </location>
</feature>